<dbReference type="RefSeq" id="WP_227613876.1">
    <property type="nucleotide sequence ID" value="NZ_JAJEPR010000001.1"/>
</dbReference>
<dbReference type="EMBL" id="JAJEPR010000001">
    <property type="protein sequence ID" value="MCC2188229.1"/>
    <property type="molecule type" value="Genomic_DNA"/>
</dbReference>
<evidence type="ECO:0000313" key="1">
    <source>
        <dbReference type="EMBL" id="MCC2188229.1"/>
    </source>
</evidence>
<reference evidence="1 2" key="1">
    <citation type="submission" date="2021-10" db="EMBL/GenBank/DDBJ databases">
        <title>Anaerobic single-cell dispensing facilitates the cultivation of human gut bacteria.</title>
        <authorList>
            <person name="Afrizal A."/>
        </authorList>
    </citation>
    <scope>NUCLEOTIDE SEQUENCE [LARGE SCALE GENOMIC DNA]</scope>
    <source>
        <strain evidence="1 2">CLA-AA-H277</strain>
    </source>
</reference>
<organism evidence="1 2">
    <name type="scientific">Fusicatenibacter faecihominis</name>
    <dbReference type="NCBI Taxonomy" id="2881276"/>
    <lineage>
        <taxon>Bacteria</taxon>
        <taxon>Bacillati</taxon>
        <taxon>Bacillota</taxon>
        <taxon>Clostridia</taxon>
        <taxon>Lachnospirales</taxon>
        <taxon>Lachnospiraceae</taxon>
        <taxon>Fusicatenibacter</taxon>
    </lineage>
</organism>
<comment type="caution">
    <text evidence="1">The sequence shown here is derived from an EMBL/GenBank/DDBJ whole genome shotgun (WGS) entry which is preliminary data.</text>
</comment>
<accession>A0AAE3DPS2</accession>
<dbReference type="Proteomes" id="UP001197875">
    <property type="component" value="Unassembled WGS sequence"/>
</dbReference>
<protein>
    <submittedName>
        <fullName evidence="1">Uncharacterized protein</fullName>
    </submittedName>
</protein>
<gene>
    <name evidence="1" type="ORF">LKD71_00085</name>
</gene>
<keyword evidence="2" id="KW-1185">Reference proteome</keyword>
<name>A0AAE3DPS2_9FIRM</name>
<sequence>MKNLYPEISKELFPWIEDVCDQMEYEGSLMYDESPDQNQVRRLTSRIYGQVKEQYQPPEGEDKDEMLAMNQETWRRYPPDQNWLSDLIQTLLVDEMFRRRSRRRNSRQWS</sequence>
<evidence type="ECO:0000313" key="2">
    <source>
        <dbReference type="Proteomes" id="UP001197875"/>
    </source>
</evidence>
<proteinExistence type="predicted"/>
<dbReference type="AlphaFoldDB" id="A0AAE3DPS2"/>